<evidence type="ECO:0000313" key="4">
    <source>
        <dbReference type="Proteomes" id="UP000570595"/>
    </source>
</evidence>
<comment type="caution">
    <text evidence="3">The sequence shown here is derived from an EMBL/GenBank/DDBJ whole genome shotgun (WGS) entry which is preliminary data.</text>
</comment>
<evidence type="ECO:0000313" key="5">
    <source>
        <dbReference type="Proteomes" id="UP000572268"/>
    </source>
</evidence>
<evidence type="ECO:0000256" key="1">
    <source>
        <dbReference type="SAM" id="Coils"/>
    </source>
</evidence>
<protein>
    <submittedName>
        <fullName evidence="3">Uncharacterized protein</fullName>
    </submittedName>
</protein>
<keyword evidence="1" id="KW-0175">Coiled coil</keyword>
<feature type="coiled-coil region" evidence="1">
    <location>
        <begin position="956"/>
        <end position="987"/>
    </location>
</feature>
<reference evidence="4 5" key="1">
    <citation type="submission" date="2020-04" db="EMBL/GenBank/DDBJ databases">
        <title>Perkinsus olseni comparative genomics.</title>
        <authorList>
            <person name="Bogema D.R."/>
        </authorList>
    </citation>
    <scope>NUCLEOTIDE SEQUENCE [LARGE SCALE GENOMIC DNA]</scope>
    <source>
        <strain evidence="2">ATCC PRA-179</strain>
        <strain evidence="3">ATCC PRA-31</strain>
    </source>
</reference>
<evidence type="ECO:0000313" key="3">
    <source>
        <dbReference type="EMBL" id="KAF4672454.1"/>
    </source>
</evidence>
<dbReference type="Proteomes" id="UP000572268">
    <property type="component" value="Unassembled WGS sequence"/>
</dbReference>
<gene>
    <name evidence="3" type="ORF">FOL46_008918</name>
    <name evidence="2" type="ORF">FOZ61_009904</name>
</gene>
<evidence type="ECO:0000313" key="2">
    <source>
        <dbReference type="EMBL" id="KAF4666324.1"/>
    </source>
</evidence>
<dbReference type="OrthoDB" id="446812at2759"/>
<name>A0A7J6MLS8_PEROL</name>
<dbReference type="EMBL" id="JABAHT010000076">
    <property type="protein sequence ID" value="KAF4666324.1"/>
    <property type="molecule type" value="Genomic_DNA"/>
</dbReference>
<proteinExistence type="predicted"/>
<sequence length="1228" mass="133442">MREKFAEGDNTNVFCNVACQQVRYTRVRELAEKMHSSRPEQLQSIDNITAAAQQMRASGFLPGLADADRAIGSENTPGSLEFIIPRAVADIKGLRMNLSEARGPSAVAIRWVAEDVFKEMSTMFNTGRSQIANVGADYESNFTVMAKRLGGEALQQYKEFDGRTKDITESAESPLVKLWRTVSWIRGLAASLVSDVADKTNRTLDRTRALKAAVEDMSRRHGPRLEQEIRAQLEKEIKEVRAVPAVDVGSPEAAIEANTQRMMADLDRKTSIKRQEMDAKARGTSRKVASALLASEMAMRGRSREAQDSAKKAFSGFEHGLLKQREMVRNDLLQGVKSARNSEKELEWLARDEAAQAASYKARMNATLGTFNRVAGAISADAVGGFSKESKLFSSKGGAEEERLSAIVRLIEDGLLKSEKEKDIKIESVDNVTKGTFVGNKRFADAISSSSDGVMALTREQASNAATAELNDIHTEERIVGEDAARVKEELRRSEAQVNSSEAAMMAKVAEFDAAALPELMGQLGEIAKNMSSLLSALEGQSRKVDEEAQRALSADGDKLGAVMDGLKAAHERLYGMRSGEEQMRAEFGNSTEAAGGAIGALRDGVDAALGSLKMGMKSGAEGAGSTPSDDISRIRSDGDHIVGEEVAQSTASLRGLSSHTLDLLGTLAGGLAAATEDLKAGQHLLAQESANLTARWAAVKGRIDRSLAKSALADLGALHPHAVMSAAEREMENLLLASTAEVDGWLRSDDEANRREVDRLTTETSRMASTEEAARGAVASIEKLLSTQESSRDIDRLKLLAAGAFNQGAWTDLATMLSSRETDEDGSIEMFKQSIEEEVQQVPGVRGPNVEELKDFADGLLVSLKAVLHTMETSIDSQMQQMRSSEGGRARELRAKLVGAEKEEIHGLQTIDAREHTGSARLSDTLVRMGKTLGMLRNSSELLTSGADAEAAGLAEELNGQATTAAKEASKIERDLEKMKSEAEKNFNSDQQRVHDAIANSSVEENASALAMHLADAQKYALELLAERSKELMGQRRQLSEYQSSVAHEEKVTRDLEGQVAESLEHFESRVRAASSKSSNSGAADDLLTFAKDEMKEVANMATHASQQDEISKELAHTQRQITEVGRNMTATYKSGLSAANSTVLDEAHKVLERIKAEQDEIKAALGKDEAQMEKQGPTTAEELHSQIALADKEMVTQYQETSKEFNKWLLEQRTMLLKSILKDRGD</sequence>
<organism evidence="3 5">
    <name type="scientific">Perkinsus olseni</name>
    <name type="common">Perkinsus atlanticus</name>
    <dbReference type="NCBI Taxonomy" id="32597"/>
    <lineage>
        <taxon>Eukaryota</taxon>
        <taxon>Sar</taxon>
        <taxon>Alveolata</taxon>
        <taxon>Perkinsozoa</taxon>
        <taxon>Perkinsea</taxon>
        <taxon>Perkinsida</taxon>
        <taxon>Perkinsidae</taxon>
        <taxon>Perkinsus</taxon>
    </lineage>
</organism>
<dbReference type="EMBL" id="JABANN010000076">
    <property type="protein sequence ID" value="KAF4672454.1"/>
    <property type="molecule type" value="Genomic_DNA"/>
</dbReference>
<dbReference type="Proteomes" id="UP000570595">
    <property type="component" value="Unassembled WGS sequence"/>
</dbReference>
<dbReference type="AlphaFoldDB" id="A0A7J6MLS8"/>
<accession>A0A7J6MLS8</accession>